<sequence>MARDLNNIHLVILYSLNYSQNMMKEKFSNGETSEEQSHASVACKGDMYSHELENKKSGYVRELSWMRQATWKYAPTELTKPQNNGSTTRQ</sequence>
<dbReference type="EMBL" id="JACXVP010000012">
    <property type="protein sequence ID" value="KAG5571142.1"/>
    <property type="molecule type" value="Genomic_DNA"/>
</dbReference>
<proteinExistence type="predicted"/>
<evidence type="ECO:0000313" key="2">
    <source>
        <dbReference type="Proteomes" id="UP000824120"/>
    </source>
</evidence>
<dbReference type="Proteomes" id="UP000824120">
    <property type="component" value="Chromosome 12"/>
</dbReference>
<dbReference type="AlphaFoldDB" id="A0A9J5W7Z0"/>
<keyword evidence="2" id="KW-1185">Reference proteome</keyword>
<evidence type="ECO:0000313" key="1">
    <source>
        <dbReference type="EMBL" id="KAG5571142.1"/>
    </source>
</evidence>
<comment type="caution">
    <text evidence="1">The sequence shown here is derived from an EMBL/GenBank/DDBJ whole genome shotgun (WGS) entry which is preliminary data.</text>
</comment>
<feature type="non-terminal residue" evidence="1">
    <location>
        <position position="1"/>
    </location>
</feature>
<accession>A0A9J5W7Z0</accession>
<reference evidence="1 2" key="1">
    <citation type="submission" date="2020-09" db="EMBL/GenBank/DDBJ databases">
        <title>De no assembly of potato wild relative species, Solanum commersonii.</title>
        <authorList>
            <person name="Cho K."/>
        </authorList>
    </citation>
    <scope>NUCLEOTIDE SEQUENCE [LARGE SCALE GENOMIC DNA]</scope>
    <source>
        <strain evidence="1">LZ3.2</strain>
        <tissue evidence="1">Leaf</tissue>
    </source>
</reference>
<gene>
    <name evidence="1" type="ORF">H5410_060908</name>
</gene>
<organism evidence="1 2">
    <name type="scientific">Solanum commersonii</name>
    <name type="common">Commerson's wild potato</name>
    <name type="synonym">Commerson's nightshade</name>
    <dbReference type="NCBI Taxonomy" id="4109"/>
    <lineage>
        <taxon>Eukaryota</taxon>
        <taxon>Viridiplantae</taxon>
        <taxon>Streptophyta</taxon>
        <taxon>Embryophyta</taxon>
        <taxon>Tracheophyta</taxon>
        <taxon>Spermatophyta</taxon>
        <taxon>Magnoliopsida</taxon>
        <taxon>eudicotyledons</taxon>
        <taxon>Gunneridae</taxon>
        <taxon>Pentapetalae</taxon>
        <taxon>asterids</taxon>
        <taxon>lamiids</taxon>
        <taxon>Solanales</taxon>
        <taxon>Solanaceae</taxon>
        <taxon>Solanoideae</taxon>
        <taxon>Solaneae</taxon>
        <taxon>Solanum</taxon>
    </lineage>
</organism>
<name>A0A9J5W7Z0_SOLCO</name>
<protein>
    <submittedName>
        <fullName evidence="1">Uncharacterized protein</fullName>
    </submittedName>
</protein>
<dbReference type="OrthoDB" id="1297232at2759"/>